<evidence type="ECO:0000313" key="1">
    <source>
        <dbReference type="EMBL" id="KAK9235708.1"/>
    </source>
</evidence>
<reference evidence="2" key="1">
    <citation type="journal article" date="2024" name="Front. Bioeng. Biotechnol.">
        <title>Genome-scale model development and genomic sequencing of the oleaginous clade Lipomyces.</title>
        <authorList>
            <person name="Czajka J.J."/>
            <person name="Han Y."/>
            <person name="Kim J."/>
            <person name="Mondo S.J."/>
            <person name="Hofstad B.A."/>
            <person name="Robles A."/>
            <person name="Haridas S."/>
            <person name="Riley R."/>
            <person name="LaButti K."/>
            <person name="Pangilinan J."/>
            <person name="Andreopoulos W."/>
            <person name="Lipzen A."/>
            <person name="Yan J."/>
            <person name="Wang M."/>
            <person name="Ng V."/>
            <person name="Grigoriev I.V."/>
            <person name="Spatafora J.W."/>
            <person name="Magnuson J.K."/>
            <person name="Baker S.E."/>
            <person name="Pomraning K.R."/>
        </authorList>
    </citation>
    <scope>NUCLEOTIDE SEQUENCE [LARGE SCALE GENOMIC DNA]</scope>
    <source>
        <strain evidence="2">CBS 7786</strain>
    </source>
</reference>
<gene>
    <name evidence="1" type="ORF">V1525DRAFT_253451</name>
</gene>
<protein>
    <submittedName>
        <fullName evidence="1">Uncharacterized protein</fullName>
    </submittedName>
</protein>
<name>A0ACC3SVL0_LIPKO</name>
<accession>A0ACC3SVL0</accession>
<keyword evidence="2" id="KW-1185">Reference proteome</keyword>
<dbReference type="Proteomes" id="UP001433508">
    <property type="component" value="Unassembled WGS sequence"/>
</dbReference>
<comment type="caution">
    <text evidence="1">The sequence shown here is derived from an EMBL/GenBank/DDBJ whole genome shotgun (WGS) entry which is preliminary data.</text>
</comment>
<sequence length="63" mass="7510">MTDEIRQYKEGQKLLSPRQIYRNLIRMTGDNHFEKTDLHTITSLQVYNVWHSFTRKSGNGIDK</sequence>
<proteinExistence type="predicted"/>
<organism evidence="1 2">
    <name type="scientific">Lipomyces kononenkoae</name>
    <name type="common">Yeast</name>
    <dbReference type="NCBI Taxonomy" id="34357"/>
    <lineage>
        <taxon>Eukaryota</taxon>
        <taxon>Fungi</taxon>
        <taxon>Dikarya</taxon>
        <taxon>Ascomycota</taxon>
        <taxon>Saccharomycotina</taxon>
        <taxon>Lipomycetes</taxon>
        <taxon>Lipomycetales</taxon>
        <taxon>Lipomycetaceae</taxon>
        <taxon>Lipomyces</taxon>
    </lineage>
</organism>
<evidence type="ECO:0000313" key="2">
    <source>
        <dbReference type="Proteomes" id="UP001433508"/>
    </source>
</evidence>
<dbReference type="EMBL" id="MU971406">
    <property type="protein sequence ID" value="KAK9235708.1"/>
    <property type="molecule type" value="Genomic_DNA"/>
</dbReference>